<feature type="region of interest" description="Disordered" evidence="1">
    <location>
        <begin position="1"/>
        <end position="35"/>
    </location>
</feature>
<feature type="compositionally biased region" description="Basic and acidic residues" evidence="1">
    <location>
        <begin position="1"/>
        <end position="10"/>
    </location>
</feature>
<dbReference type="OrthoDB" id="5428863at2759"/>
<gene>
    <name evidence="3" type="ORF">Trco_004847</name>
</gene>
<sequence length="825" mass="94301">MDSKRLRDANLDDVGDVGSSNDKLDEANKRRKRQKTNQEDAEICQECTLLDIDNCFLEASDAFKRARKGKIKRPSKLYGGRGGGPLFYTDAFFAHSFGDRLSEDASCPLCRFFWSMRIQADRHHEKYKLLAFCSSESCMFSLSGLKKSPAWKKARDTVWMGVVPDTPSIPPSGHGEHWLDKEIPTVGPIYLLRPDEVNRQVPALLEARQLSDGVDFAAAQEWFSFCREWHLSSCSRPDMGDTITRGFRVIDCERDTPAVVEMPWGVEYAALSYVWGQRPEDLVDWPATVLDAAAVSRKLGLRYLWVDRLCINQSDPAEKEYLISRMTTIYEYAELTIVSAAGSGASDGLPGVRSTRRKRQPKILLTSGSLLVSAHRDPRQEILASEYWTRGWTYQEGVLSNRRLVFTENQAYWECRCMATQESLRMPLELVHRNHVALGHTTKSRRREIPPPTPHGQHMEDYVLGGIFKSETSVGVYSDDDHQDVVQTDEHRLEYGFPTPGEASTGSQLRALNDHIRAFSTRKLSHDGDSLKAFLGIAGMYRDKRLCIYLGIPMWMDDILGDLTGPHITFALSVCSWYHRSGTEHQMFIAEPCHRRTHLPSWTWAGWQGTISWRAPPSDEHCVFMRDLITAEPLQVHLVWAADLYLRSACEPVCLRLLNLYSADVLEAQVPTLLEIRNPLVLKYSIRHEVRGSWEWRRLAGRAGEARRYQAERQEWDKKWYRIGGRLACVTMSIPIAEEEWTRKHDAGELISVLIFAAQRPRSEHGRARFLTLQRVESDSFEARWERVGTLQLTIPEVDLDRCLTNEQFLGRIPVREWGGAVVVR</sequence>
<dbReference type="InterPro" id="IPR010730">
    <property type="entry name" value="HET"/>
</dbReference>
<keyword evidence="4" id="KW-1185">Reference proteome</keyword>
<accession>A0A9P8TVW8</accession>
<reference evidence="3" key="1">
    <citation type="submission" date="2021-08" db="EMBL/GenBank/DDBJ databases">
        <title>Chromosome-Level Trichoderma cornu-damae using Hi-C Data.</title>
        <authorList>
            <person name="Kim C.S."/>
        </authorList>
    </citation>
    <scope>NUCLEOTIDE SEQUENCE</scope>
    <source>
        <strain evidence="3">KA19-0412C</strain>
    </source>
</reference>
<dbReference type="AlphaFoldDB" id="A0A9P8TVW8"/>
<protein>
    <submittedName>
        <fullName evidence="3">Het-domain-containing</fullName>
    </submittedName>
</protein>
<evidence type="ECO:0000256" key="1">
    <source>
        <dbReference type="SAM" id="MobiDB-lite"/>
    </source>
</evidence>
<organism evidence="3 4">
    <name type="scientific">Trichoderma cornu-damae</name>
    <dbReference type="NCBI Taxonomy" id="654480"/>
    <lineage>
        <taxon>Eukaryota</taxon>
        <taxon>Fungi</taxon>
        <taxon>Dikarya</taxon>
        <taxon>Ascomycota</taxon>
        <taxon>Pezizomycotina</taxon>
        <taxon>Sordariomycetes</taxon>
        <taxon>Hypocreomycetidae</taxon>
        <taxon>Hypocreales</taxon>
        <taxon>Hypocreaceae</taxon>
        <taxon>Trichoderma</taxon>
    </lineage>
</organism>
<comment type="caution">
    <text evidence="3">The sequence shown here is derived from an EMBL/GenBank/DDBJ whole genome shotgun (WGS) entry which is preliminary data.</text>
</comment>
<feature type="domain" description="Heterokaryon incompatibility" evidence="2">
    <location>
        <begin position="268"/>
        <end position="396"/>
    </location>
</feature>
<proteinExistence type="predicted"/>
<name>A0A9P8TVW8_9HYPO</name>
<evidence type="ECO:0000313" key="3">
    <source>
        <dbReference type="EMBL" id="KAH6605694.1"/>
    </source>
</evidence>
<dbReference type="Proteomes" id="UP000827724">
    <property type="component" value="Unassembled WGS sequence"/>
</dbReference>
<evidence type="ECO:0000313" key="4">
    <source>
        <dbReference type="Proteomes" id="UP000827724"/>
    </source>
</evidence>
<dbReference type="EMBL" id="JAIWOZ010000004">
    <property type="protein sequence ID" value="KAH6605694.1"/>
    <property type="molecule type" value="Genomic_DNA"/>
</dbReference>
<dbReference type="PANTHER" id="PTHR33112:SF1">
    <property type="entry name" value="HETEROKARYON INCOMPATIBILITY DOMAIN-CONTAINING PROTEIN"/>
    <property type="match status" value="1"/>
</dbReference>
<dbReference type="Pfam" id="PF06985">
    <property type="entry name" value="HET"/>
    <property type="match status" value="1"/>
</dbReference>
<dbReference type="PANTHER" id="PTHR33112">
    <property type="entry name" value="DOMAIN PROTEIN, PUTATIVE-RELATED"/>
    <property type="match status" value="1"/>
</dbReference>
<evidence type="ECO:0000259" key="2">
    <source>
        <dbReference type="Pfam" id="PF06985"/>
    </source>
</evidence>